<dbReference type="InterPro" id="IPR036291">
    <property type="entry name" value="NAD(P)-bd_dom_sf"/>
</dbReference>
<protein>
    <submittedName>
        <fullName evidence="2">3-oxoacyl-[acyl-carrier-protein] reductase FabG</fullName>
        <ecNumber evidence="2">1.1.1.100</ecNumber>
    </submittedName>
</protein>
<dbReference type="SUPFAM" id="SSF51735">
    <property type="entry name" value="NAD(P)-binding Rossmann-fold domains"/>
    <property type="match status" value="1"/>
</dbReference>
<dbReference type="Gene3D" id="3.40.50.720">
    <property type="entry name" value="NAD(P)-binding Rossmann-like Domain"/>
    <property type="match status" value="1"/>
</dbReference>
<keyword evidence="2" id="KW-0560">Oxidoreductase</keyword>
<sequence length="256" mass="26341">MTRSVAIVTGASSGIGRATALRLARDFTAIVLVARGGGKLREVGQQCEAGGATPLLLELDLASPKAAETVVKATLDHFGRIDALVNVAGAVPGLDLFEMTDEQWDAGLALKMHGARRLTIRAWEALKASQGAVIFTSGNAAVLPRAGAAAVGAINAAIEALAKAFAERGIDDGVQVNCVSPGAVITGRRLAMLEKAAAAKGITLDAAKAVFLKQAGIKRFGTPEEIADLTAFAISPAARWMTGTVLRMDGGEIRSV</sequence>
<dbReference type="SMART" id="SM00822">
    <property type="entry name" value="PKS_KR"/>
    <property type="match status" value="1"/>
</dbReference>
<dbReference type="AlphaFoldDB" id="A0A508TCU0"/>
<name>A0A508TCU0_9BRAD</name>
<dbReference type="OrthoDB" id="9804774at2"/>
<dbReference type="RefSeq" id="WP_139861905.1">
    <property type="nucleotide sequence ID" value="NZ_CAADFC020000016.1"/>
</dbReference>
<reference evidence="2" key="1">
    <citation type="submission" date="2019-02" db="EMBL/GenBank/DDBJ databases">
        <authorList>
            <person name="Pothier F.J."/>
        </authorList>
    </citation>
    <scope>NUCLEOTIDE SEQUENCE</scope>
    <source>
        <strain evidence="2">CI-1B</strain>
    </source>
</reference>
<dbReference type="PANTHER" id="PTHR43975">
    <property type="entry name" value="ZGC:101858"/>
    <property type="match status" value="1"/>
</dbReference>
<feature type="domain" description="Ketoreductase" evidence="1">
    <location>
        <begin position="4"/>
        <end position="188"/>
    </location>
</feature>
<dbReference type="PANTHER" id="PTHR43975:SF2">
    <property type="entry name" value="EG:BACR7A4.14 PROTEIN-RELATED"/>
    <property type="match status" value="1"/>
</dbReference>
<comment type="caution">
    <text evidence="2">The sequence shown here is derived from an EMBL/GenBank/DDBJ whole genome shotgun (WGS) entry which is preliminary data.</text>
</comment>
<keyword evidence="3" id="KW-1185">Reference proteome</keyword>
<dbReference type="EMBL" id="CAADFC020000016">
    <property type="protein sequence ID" value="VIO73262.1"/>
    <property type="molecule type" value="Genomic_DNA"/>
</dbReference>
<dbReference type="InterPro" id="IPR002347">
    <property type="entry name" value="SDR_fam"/>
</dbReference>
<dbReference type="EC" id="1.1.1.100" evidence="2"/>
<proteinExistence type="predicted"/>
<dbReference type="Proteomes" id="UP000328092">
    <property type="component" value="Unassembled WGS sequence"/>
</dbReference>
<dbReference type="Pfam" id="PF13561">
    <property type="entry name" value="adh_short_C2"/>
    <property type="match status" value="1"/>
</dbReference>
<dbReference type="PRINTS" id="PR00081">
    <property type="entry name" value="GDHRDH"/>
</dbReference>
<gene>
    <name evidence="2" type="primary">fabG_13</name>
    <name evidence="2" type="ORF">CI1B_48670</name>
</gene>
<evidence type="ECO:0000259" key="1">
    <source>
        <dbReference type="SMART" id="SM00822"/>
    </source>
</evidence>
<organism evidence="2 3">
    <name type="scientific">Bradyrhizobium ivorense</name>
    <dbReference type="NCBI Taxonomy" id="2511166"/>
    <lineage>
        <taxon>Bacteria</taxon>
        <taxon>Pseudomonadati</taxon>
        <taxon>Pseudomonadota</taxon>
        <taxon>Alphaproteobacteria</taxon>
        <taxon>Hyphomicrobiales</taxon>
        <taxon>Nitrobacteraceae</taxon>
        <taxon>Bradyrhizobium</taxon>
    </lineage>
</organism>
<dbReference type="InterPro" id="IPR057326">
    <property type="entry name" value="KR_dom"/>
</dbReference>
<evidence type="ECO:0000313" key="2">
    <source>
        <dbReference type="EMBL" id="VIO73262.1"/>
    </source>
</evidence>
<evidence type="ECO:0000313" key="3">
    <source>
        <dbReference type="Proteomes" id="UP000328092"/>
    </source>
</evidence>
<dbReference type="GO" id="GO:0004316">
    <property type="term" value="F:3-oxoacyl-[acyl-carrier-protein] reductase (NADPH) activity"/>
    <property type="evidence" value="ECO:0007669"/>
    <property type="project" value="UniProtKB-EC"/>
</dbReference>
<accession>A0A508TCU0</accession>